<evidence type="ECO:0000256" key="1">
    <source>
        <dbReference type="SAM" id="MobiDB-lite"/>
    </source>
</evidence>
<evidence type="ECO:0000313" key="3">
    <source>
        <dbReference type="EMBL" id="XDQ15638.1"/>
    </source>
</evidence>
<gene>
    <name evidence="3" type="ORF">AB5J55_41370</name>
</gene>
<dbReference type="InterPro" id="IPR036513">
    <property type="entry name" value="STAS_dom_sf"/>
</dbReference>
<accession>A0AB39NFJ0</accession>
<sequence>MDGSPEADGKASLPTSLDGELTVSPLTGDRGWRAAGEITLATRRDWEQMLDGLARSGAPVCHLELSAVTFADVAGVSALAVTAHDLPPGRRIVVERPPASMRRVLEMFWPKLHAIEVVS</sequence>
<feature type="region of interest" description="Disordered" evidence="1">
    <location>
        <begin position="1"/>
        <end position="21"/>
    </location>
</feature>
<dbReference type="EMBL" id="CP163432">
    <property type="protein sequence ID" value="XDQ15638.1"/>
    <property type="molecule type" value="Genomic_DNA"/>
</dbReference>
<dbReference type="Gene3D" id="3.30.750.24">
    <property type="entry name" value="STAS domain"/>
    <property type="match status" value="1"/>
</dbReference>
<dbReference type="RefSeq" id="WP_369275568.1">
    <property type="nucleotide sequence ID" value="NZ_CP163432.1"/>
</dbReference>
<dbReference type="PROSITE" id="PS50801">
    <property type="entry name" value="STAS"/>
    <property type="match status" value="1"/>
</dbReference>
<evidence type="ECO:0000259" key="2">
    <source>
        <dbReference type="PROSITE" id="PS50801"/>
    </source>
</evidence>
<dbReference type="InterPro" id="IPR002645">
    <property type="entry name" value="STAS_dom"/>
</dbReference>
<reference evidence="3" key="1">
    <citation type="submission" date="2024-07" db="EMBL/GenBank/DDBJ databases">
        <authorList>
            <person name="Yu S.T."/>
        </authorList>
    </citation>
    <scope>NUCLEOTIDE SEQUENCE</scope>
    <source>
        <strain evidence="3">R11</strain>
    </source>
</reference>
<proteinExistence type="predicted"/>
<protein>
    <submittedName>
        <fullName evidence="3">STAS domain-containing protein</fullName>
    </submittedName>
</protein>
<feature type="domain" description="STAS" evidence="2">
    <location>
        <begin position="33"/>
        <end position="106"/>
    </location>
</feature>
<dbReference type="AlphaFoldDB" id="A0AB39NFJ0"/>
<dbReference type="Pfam" id="PF13466">
    <property type="entry name" value="STAS_2"/>
    <property type="match status" value="1"/>
</dbReference>
<dbReference type="InterPro" id="IPR058548">
    <property type="entry name" value="MlaB-like_STAS"/>
</dbReference>
<dbReference type="CDD" id="cd07043">
    <property type="entry name" value="STAS_anti-anti-sigma_factors"/>
    <property type="match status" value="1"/>
</dbReference>
<dbReference type="SUPFAM" id="SSF52091">
    <property type="entry name" value="SpoIIaa-like"/>
    <property type="match status" value="1"/>
</dbReference>
<name>A0AB39NFJ0_9ACTN</name>
<organism evidence="3">
    <name type="scientific">Streptomyces sp. R11</name>
    <dbReference type="NCBI Taxonomy" id="3238625"/>
    <lineage>
        <taxon>Bacteria</taxon>
        <taxon>Bacillati</taxon>
        <taxon>Actinomycetota</taxon>
        <taxon>Actinomycetes</taxon>
        <taxon>Kitasatosporales</taxon>
        <taxon>Streptomycetaceae</taxon>
        <taxon>Streptomyces</taxon>
    </lineage>
</organism>